<dbReference type="SUPFAM" id="SSF51905">
    <property type="entry name" value="FAD/NAD(P)-binding domain"/>
    <property type="match status" value="1"/>
</dbReference>
<keyword evidence="4" id="KW-0560">Oxidoreductase</keyword>
<gene>
    <name evidence="6" type="ORF">F3Y22_tig00112343pilonHSYRG00145</name>
</gene>
<dbReference type="InterPro" id="IPR036188">
    <property type="entry name" value="FAD/NAD-bd_sf"/>
</dbReference>
<dbReference type="EMBL" id="VEPZ02001555">
    <property type="protein sequence ID" value="KAE8668328.1"/>
    <property type="molecule type" value="Genomic_DNA"/>
</dbReference>
<evidence type="ECO:0000256" key="4">
    <source>
        <dbReference type="ARBA" id="ARBA00023002"/>
    </source>
</evidence>
<keyword evidence="7" id="KW-1185">Reference proteome</keyword>
<reference evidence="6" key="1">
    <citation type="submission" date="2019-09" db="EMBL/GenBank/DDBJ databases">
        <title>Draft genome information of white flower Hibiscus syriacus.</title>
        <authorList>
            <person name="Kim Y.-M."/>
        </authorList>
    </citation>
    <scope>NUCLEOTIDE SEQUENCE [LARGE SCALE GENOMIC DNA]</scope>
    <source>
        <strain evidence="6">YM2019G1</strain>
    </source>
</reference>
<comment type="caution">
    <text evidence="6">The sequence shown here is derived from an EMBL/GenBank/DDBJ whole genome shotgun (WGS) entry which is preliminary data.</text>
</comment>
<keyword evidence="3" id="KW-0274">FAD</keyword>
<comment type="similarity">
    <text evidence="1">Belongs to the FAD-dependent oxidoreductase family.</text>
</comment>
<dbReference type="GO" id="GO:0005737">
    <property type="term" value="C:cytoplasm"/>
    <property type="evidence" value="ECO:0007669"/>
    <property type="project" value="TreeGrafter"/>
</dbReference>
<evidence type="ECO:0000256" key="2">
    <source>
        <dbReference type="ARBA" id="ARBA00022630"/>
    </source>
</evidence>
<dbReference type="PANTHER" id="PTHR43735:SF3">
    <property type="entry name" value="FERROPTOSIS SUPPRESSOR PROTEIN 1"/>
    <property type="match status" value="1"/>
</dbReference>
<dbReference type="Proteomes" id="UP000436088">
    <property type="component" value="Unassembled WGS sequence"/>
</dbReference>
<feature type="domain" description="FAD/NAD(P)-binding" evidence="5">
    <location>
        <begin position="9"/>
        <end position="192"/>
    </location>
</feature>
<name>A0A6A2X1J0_HIBSY</name>
<evidence type="ECO:0000256" key="1">
    <source>
        <dbReference type="ARBA" id="ARBA00006442"/>
    </source>
</evidence>
<dbReference type="PANTHER" id="PTHR43735">
    <property type="entry name" value="APOPTOSIS-INDUCING FACTOR 1"/>
    <property type="match status" value="1"/>
</dbReference>
<dbReference type="InterPro" id="IPR023753">
    <property type="entry name" value="FAD/NAD-binding_dom"/>
</dbReference>
<evidence type="ECO:0000259" key="5">
    <source>
        <dbReference type="Pfam" id="PF07992"/>
    </source>
</evidence>
<organism evidence="6 7">
    <name type="scientific">Hibiscus syriacus</name>
    <name type="common">Rose of Sharon</name>
    <dbReference type="NCBI Taxonomy" id="106335"/>
    <lineage>
        <taxon>Eukaryota</taxon>
        <taxon>Viridiplantae</taxon>
        <taxon>Streptophyta</taxon>
        <taxon>Embryophyta</taxon>
        <taxon>Tracheophyta</taxon>
        <taxon>Spermatophyta</taxon>
        <taxon>Magnoliopsida</taxon>
        <taxon>eudicotyledons</taxon>
        <taxon>Gunneridae</taxon>
        <taxon>Pentapetalae</taxon>
        <taxon>rosids</taxon>
        <taxon>malvids</taxon>
        <taxon>Malvales</taxon>
        <taxon>Malvaceae</taxon>
        <taxon>Malvoideae</taxon>
        <taxon>Hibiscus</taxon>
    </lineage>
</organism>
<dbReference type="GO" id="GO:0004174">
    <property type="term" value="F:electron-transferring-flavoprotein dehydrogenase activity"/>
    <property type="evidence" value="ECO:0007669"/>
    <property type="project" value="TreeGrafter"/>
</dbReference>
<evidence type="ECO:0000313" key="7">
    <source>
        <dbReference type="Proteomes" id="UP000436088"/>
    </source>
</evidence>
<proteinExistence type="inferred from homology"/>
<dbReference type="GO" id="GO:0050660">
    <property type="term" value="F:flavin adenine dinucleotide binding"/>
    <property type="evidence" value="ECO:0007669"/>
    <property type="project" value="TreeGrafter"/>
</dbReference>
<dbReference type="Pfam" id="PF07992">
    <property type="entry name" value="Pyr_redox_2"/>
    <property type="match status" value="1"/>
</dbReference>
<dbReference type="AlphaFoldDB" id="A0A6A2X1J0"/>
<evidence type="ECO:0000256" key="3">
    <source>
        <dbReference type="ARBA" id="ARBA00022827"/>
    </source>
</evidence>
<keyword evidence="2" id="KW-0285">Flavoprotein</keyword>
<sequence>MESGGETRRVVIDGGGISGSLLAKSLQFDAAVTLIDPSVINHRDYLTNRLIVTSVAMGITDTEVLAADGRPTDFPNKTVTLVHKGPRLVEFVGTKVSDKALRWLKSRKVEVKLEQAVDLSSTTSVYKTTTGETIKADWQLLCAAKPLASSWIKGTILKTNLDGHGRLKVDENLRVKGRSNVFAIKDVTDIPVSRMPERFIIERVEFGYLSTFLEMNAGTETGFIAQKHAKVVAKNLKVLMSRGKESKMGKYDGGSATALVSLGRRDAVAQFLLQPPSVAAFLDYSNPKTCSSARRGRTWAYNLEPFRHA</sequence>
<dbReference type="Gene3D" id="3.50.50.100">
    <property type="match status" value="1"/>
</dbReference>
<accession>A0A6A2X1J0</accession>
<evidence type="ECO:0000313" key="6">
    <source>
        <dbReference type="EMBL" id="KAE8668328.1"/>
    </source>
</evidence>
<protein>
    <recommendedName>
        <fullName evidence="5">FAD/NAD(P)-binding domain-containing protein</fullName>
    </recommendedName>
</protein>